<gene>
    <name evidence="1" type="ORF">O9H85_08820</name>
</gene>
<dbReference type="Proteomes" id="UP001527882">
    <property type="component" value="Unassembled WGS sequence"/>
</dbReference>
<proteinExistence type="predicted"/>
<name>A0ABT4Q6M0_9BACL</name>
<dbReference type="PANTHER" id="PTHR34351:SF2">
    <property type="entry name" value="DUF58 DOMAIN-CONTAINING PROTEIN"/>
    <property type="match status" value="1"/>
</dbReference>
<keyword evidence="2" id="KW-1185">Reference proteome</keyword>
<comment type="caution">
    <text evidence="1">The sequence shown here is derived from an EMBL/GenBank/DDBJ whole genome shotgun (WGS) entry which is preliminary data.</text>
</comment>
<evidence type="ECO:0000313" key="1">
    <source>
        <dbReference type="EMBL" id="MCZ8512517.1"/>
    </source>
</evidence>
<sequence length="304" mass="31478">MEAELQHLGSGERLLLRESWTSGFGWELALQLPGLRRGIYRVAALTVRAGDGFSLLPVTCRRGGAGQLYVLPRPWKLAAEPGAGPSGPRSAARPPGWADVPQVCGTRPYAPGDPLRRIHWRSSARTGELRAVETELPAAGLQLVCLDAAGADVAAEAAAGLAQRALELGLRVRLAVSDGQGSALDAQGRARLPELLQLLAGVPYGGARPEAFAELALREFRQSGAAAAALVTARADAQLPAVLRALPRGAARVVYVHGGAGALPDAVHDWKRQLEAIGCRVTVLAAGSYAAGQGGAGHAATGTE</sequence>
<reference evidence="1 2" key="1">
    <citation type="submission" date="2022-12" db="EMBL/GenBank/DDBJ databases">
        <title>Draft genome sequence of Paenibacillus sp. dW9.</title>
        <authorList>
            <person name="Choi E.-W."/>
            <person name="Kim D.-U."/>
        </authorList>
    </citation>
    <scope>NUCLEOTIDE SEQUENCE [LARGE SCALE GENOMIC DNA]</scope>
    <source>
        <strain evidence="2">dW9</strain>
    </source>
</reference>
<dbReference type="EMBL" id="JAQAGZ010000005">
    <property type="protein sequence ID" value="MCZ8512517.1"/>
    <property type="molecule type" value="Genomic_DNA"/>
</dbReference>
<organism evidence="1 2">
    <name type="scientific">Paenibacillus gyeongsangnamensis</name>
    <dbReference type="NCBI Taxonomy" id="3388067"/>
    <lineage>
        <taxon>Bacteria</taxon>
        <taxon>Bacillati</taxon>
        <taxon>Bacillota</taxon>
        <taxon>Bacilli</taxon>
        <taxon>Bacillales</taxon>
        <taxon>Paenibacillaceae</taxon>
        <taxon>Paenibacillus</taxon>
    </lineage>
</organism>
<evidence type="ECO:0000313" key="2">
    <source>
        <dbReference type="Proteomes" id="UP001527882"/>
    </source>
</evidence>
<protein>
    <submittedName>
        <fullName evidence="1">DUF58 domain-containing protein</fullName>
    </submittedName>
</protein>
<dbReference type="RefSeq" id="WP_269880971.1">
    <property type="nucleotide sequence ID" value="NZ_JAQAGZ010000005.1"/>
</dbReference>
<accession>A0ABT4Q6M0</accession>
<dbReference type="PANTHER" id="PTHR34351">
    <property type="entry name" value="SLR1927 PROTEIN-RELATED"/>
    <property type="match status" value="1"/>
</dbReference>